<dbReference type="EMBL" id="JBHSNY010000002">
    <property type="protein sequence ID" value="MFC5633255.1"/>
    <property type="molecule type" value="Genomic_DNA"/>
</dbReference>
<evidence type="ECO:0000256" key="8">
    <source>
        <dbReference type="SAM" id="Phobius"/>
    </source>
</evidence>
<feature type="transmembrane region" description="Helical" evidence="8">
    <location>
        <begin position="341"/>
        <end position="369"/>
    </location>
</feature>
<keyword evidence="3" id="KW-1003">Cell membrane</keyword>
<accession>A0ABW0UI65</accession>
<evidence type="ECO:0000256" key="2">
    <source>
        <dbReference type="ARBA" id="ARBA00022448"/>
    </source>
</evidence>
<feature type="transmembrane region" description="Helical" evidence="8">
    <location>
        <begin position="285"/>
        <end position="304"/>
    </location>
</feature>
<feature type="transmembrane region" description="Helical" evidence="8">
    <location>
        <begin position="375"/>
        <end position="396"/>
    </location>
</feature>
<keyword evidence="5 8" id="KW-1133">Transmembrane helix</keyword>
<feature type="region of interest" description="Disordered" evidence="7">
    <location>
        <begin position="405"/>
        <end position="432"/>
    </location>
</feature>
<feature type="transmembrane region" description="Helical" evidence="8">
    <location>
        <begin position="43"/>
        <end position="67"/>
    </location>
</feature>
<evidence type="ECO:0000313" key="11">
    <source>
        <dbReference type="Proteomes" id="UP001596154"/>
    </source>
</evidence>
<comment type="subcellular location">
    <subcellularLocation>
        <location evidence="1">Cell membrane</location>
        <topology evidence="1">Multi-pass membrane protein</topology>
    </subcellularLocation>
</comment>
<dbReference type="Gene3D" id="1.20.1250.20">
    <property type="entry name" value="MFS general substrate transporter like domains"/>
    <property type="match status" value="1"/>
</dbReference>
<name>A0ABW0UI65_9ACTN</name>
<evidence type="ECO:0000256" key="5">
    <source>
        <dbReference type="ARBA" id="ARBA00022989"/>
    </source>
</evidence>
<keyword evidence="11" id="KW-1185">Reference proteome</keyword>
<dbReference type="CDD" id="cd06173">
    <property type="entry name" value="MFS_MefA_like"/>
    <property type="match status" value="1"/>
</dbReference>
<dbReference type="PROSITE" id="PS50850">
    <property type="entry name" value="MFS"/>
    <property type="match status" value="2"/>
</dbReference>
<gene>
    <name evidence="10" type="ORF">ACFPZJ_05495</name>
</gene>
<feature type="transmembrane region" description="Helical" evidence="8">
    <location>
        <begin position="12"/>
        <end position="37"/>
    </location>
</feature>
<dbReference type="Pfam" id="PF05977">
    <property type="entry name" value="MFS_3"/>
    <property type="match status" value="1"/>
</dbReference>
<dbReference type="PANTHER" id="PTHR23513">
    <property type="entry name" value="INTEGRAL MEMBRANE EFFLUX PROTEIN-RELATED"/>
    <property type="match status" value="1"/>
</dbReference>
<keyword evidence="2" id="KW-0813">Transport</keyword>
<proteinExistence type="predicted"/>
<dbReference type="InterPro" id="IPR036259">
    <property type="entry name" value="MFS_trans_sf"/>
</dbReference>
<reference evidence="11" key="1">
    <citation type="journal article" date="2019" name="Int. J. Syst. Evol. Microbiol.">
        <title>The Global Catalogue of Microorganisms (GCM) 10K type strain sequencing project: providing services to taxonomists for standard genome sequencing and annotation.</title>
        <authorList>
            <consortium name="The Broad Institute Genomics Platform"/>
            <consortium name="The Broad Institute Genome Sequencing Center for Infectious Disease"/>
            <person name="Wu L."/>
            <person name="Ma J."/>
        </authorList>
    </citation>
    <scope>NUCLEOTIDE SEQUENCE [LARGE SCALE GENOMIC DNA]</scope>
    <source>
        <strain evidence="11">CGMCC 4.7248</strain>
    </source>
</reference>
<evidence type="ECO:0000313" key="10">
    <source>
        <dbReference type="EMBL" id="MFC5633255.1"/>
    </source>
</evidence>
<evidence type="ECO:0000256" key="3">
    <source>
        <dbReference type="ARBA" id="ARBA00022475"/>
    </source>
</evidence>
<evidence type="ECO:0000256" key="6">
    <source>
        <dbReference type="ARBA" id="ARBA00023136"/>
    </source>
</evidence>
<dbReference type="Proteomes" id="UP001596154">
    <property type="component" value="Unassembled WGS sequence"/>
</dbReference>
<feature type="transmembrane region" description="Helical" evidence="8">
    <location>
        <begin position="259"/>
        <end position="278"/>
    </location>
</feature>
<protein>
    <submittedName>
        <fullName evidence="10">MFS transporter</fullName>
    </submittedName>
</protein>
<sequence length="432" mass="44476">MGRGPFSHPGYRWLWSGQLVSIIGDQLFPMAVVALALGREESAFSLGVVFGSRFCALALLILVGGVLADRMDKLRLMMSSDVVRLAAVLLLIALGNGAPLWTLALITFLMGAGESIFQPAYDSVVPSLVPEQVLEQANAATNMLKNIGQVVGPAGAGLLVAAVGPRSALWVDAATFAVSSLTLLMVGRRMGARRQPAAEHEESMFAEAVAGIRVVVRMRWLMALEAMAVVHVLFAVGPWFVLVPLIADDRLGGPAGYGLVLSAFALGGIGGAAVAGLLQKLFRRPGLWALTAISLFGVACLAFAVTSSLAVLVALFALGGAGVQFFDVLKTSAIQRHVPRALLGRVFALDFFASFVGMPAGQMLAGLLVVGAQQAVTAMAVAGAVVFVTTLLPLAVRDVATLGGPGAEAPPADDGKQATGQVAPATGAGAAE</sequence>
<evidence type="ECO:0000256" key="7">
    <source>
        <dbReference type="SAM" id="MobiDB-lite"/>
    </source>
</evidence>
<feature type="transmembrane region" description="Helical" evidence="8">
    <location>
        <begin position="226"/>
        <end position="247"/>
    </location>
</feature>
<evidence type="ECO:0000259" key="9">
    <source>
        <dbReference type="PROSITE" id="PS50850"/>
    </source>
</evidence>
<dbReference type="InterPro" id="IPR010290">
    <property type="entry name" value="TM_effector"/>
</dbReference>
<organism evidence="10 11">
    <name type="scientific">Streptomyces bullii</name>
    <dbReference type="NCBI Taxonomy" id="349910"/>
    <lineage>
        <taxon>Bacteria</taxon>
        <taxon>Bacillati</taxon>
        <taxon>Actinomycetota</taxon>
        <taxon>Actinomycetes</taxon>
        <taxon>Kitasatosporales</taxon>
        <taxon>Streptomycetaceae</taxon>
        <taxon>Streptomyces</taxon>
    </lineage>
</organism>
<feature type="transmembrane region" description="Helical" evidence="8">
    <location>
        <begin position="310"/>
        <end position="329"/>
    </location>
</feature>
<keyword evidence="4 8" id="KW-0812">Transmembrane</keyword>
<feature type="transmembrane region" description="Helical" evidence="8">
    <location>
        <begin position="168"/>
        <end position="186"/>
    </location>
</feature>
<dbReference type="RefSeq" id="WP_381017984.1">
    <property type="nucleotide sequence ID" value="NZ_JBHSNY010000002.1"/>
</dbReference>
<keyword evidence="6 8" id="KW-0472">Membrane</keyword>
<dbReference type="SUPFAM" id="SSF103473">
    <property type="entry name" value="MFS general substrate transporter"/>
    <property type="match status" value="1"/>
</dbReference>
<evidence type="ECO:0000256" key="1">
    <source>
        <dbReference type="ARBA" id="ARBA00004651"/>
    </source>
</evidence>
<feature type="domain" description="Major facilitator superfamily (MFS) profile" evidence="9">
    <location>
        <begin position="1"/>
        <end position="191"/>
    </location>
</feature>
<comment type="caution">
    <text evidence="10">The sequence shown here is derived from an EMBL/GenBank/DDBJ whole genome shotgun (WGS) entry which is preliminary data.</text>
</comment>
<dbReference type="InterPro" id="IPR020846">
    <property type="entry name" value="MFS_dom"/>
</dbReference>
<feature type="domain" description="Major facilitator superfamily (MFS) profile" evidence="9">
    <location>
        <begin position="212"/>
        <end position="432"/>
    </location>
</feature>
<evidence type="ECO:0000256" key="4">
    <source>
        <dbReference type="ARBA" id="ARBA00022692"/>
    </source>
</evidence>
<dbReference type="PANTHER" id="PTHR23513:SF11">
    <property type="entry name" value="STAPHYLOFERRIN A TRANSPORTER"/>
    <property type="match status" value="1"/>
</dbReference>
<feature type="transmembrane region" description="Helical" evidence="8">
    <location>
        <begin position="88"/>
        <end position="112"/>
    </location>
</feature>